<dbReference type="EMBL" id="LR025743">
    <property type="protein sequence ID" value="VBB13887.1"/>
    <property type="molecule type" value="Genomic_DNA"/>
</dbReference>
<accession>A0AAJ5N8Q4</accession>
<dbReference type="AlphaFoldDB" id="A0AAJ5N8Q4"/>
<sequence length="64" mass="7081">MRGVRDKPRVAATEPAAFVCRYIDGDQRIASGTARLGDDGIMQKRLAPCEPLRHFAQPIIPMTD</sequence>
<evidence type="ECO:0000313" key="1">
    <source>
        <dbReference type="EMBL" id="VBB13887.1"/>
    </source>
</evidence>
<organism evidence="1 2">
    <name type="scientific">Burkholderia stabilis</name>
    <dbReference type="NCBI Taxonomy" id="95485"/>
    <lineage>
        <taxon>Bacteria</taxon>
        <taxon>Pseudomonadati</taxon>
        <taxon>Pseudomonadota</taxon>
        <taxon>Betaproteobacteria</taxon>
        <taxon>Burkholderiales</taxon>
        <taxon>Burkholderiaceae</taxon>
        <taxon>Burkholderia</taxon>
        <taxon>Burkholderia cepacia complex</taxon>
    </lineage>
</organism>
<evidence type="ECO:0000313" key="2">
    <source>
        <dbReference type="Proteomes" id="UP000268684"/>
    </source>
</evidence>
<keyword evidence="2" id="KW-1185">Reference proteome</keyword>
<name>A0AAJ5N8Q4_9BURK</name>
<dbReference type="GeneID" id="71056512"/>
<protein>
    <submittedName>
        <fullName evidence="1">Uncharacterized protein</fullName>
    </submittedName>
</protein>
<gene>
    <name evidence="1" type="ORF">BSTAB16_4073</name>
</gene>
<proteinExistence type="predicted"/>
<reference evidence="1 2" key="1">
    <citation type="submission" date="2017-11" db="EMBL/GenBank/DDBJ databases">
        <authorList>
            <person name="Seth-Smith MB H."/>
        </authorList>
    </citation>
    <scope>NUCLEOTIDE SEQUENCE [LARGE SCALE GENOMIC DNA]</scope>
    <source>
        <strain evidence="1">E</strain>
    </source>
</reference>
<dbReference type="RefSeq" id="WP_122169572.1">
    <property type="nucleotide sequence ID" value="NZ_LR025743.1"/>
</dbReference>
<dbReference type="Proteomes" id="UP000268684">
    <property type="component" value="Chromosome II"/>
</dbReference>